<accession>A0ABP0FTW5</accession>
<reference evidence="3 4" key="1">
    <citation type="submission" date="2024-02" db="EMBL/GenBank/DDBJ databases">
        <authorList>
            <person name="Daric V."/>
            <person name="Darras S."/>
        </authorList>
    </citation>
    <scope>NUCLEOTIDE SEQUENCE [LARGE SCALE GENOMIC DNA]</scope>
</reference>
<evidence type="ECO:0000256" key="1">
    <source>
        <dbReference type="SAM" id="MobiDB-lite"/>
    </source>
</evidence>
<evidence type="ECO:0000313" key="3">
    <source>
        <dbReference type="EMBL" id="CAK8681949.1"/>
    </source>
</evidence>
<comment type="caution">
    <text evidence="3">The sequence shown here is derived from an EMBL/GenBank/DDBJ whole genome shotgun (WGS) entry which is preliminary data.</text>
</comment>
<dbReference type="EMBL" id="CAWYQH010000090">
    <property type="protein sequence ID" value="CAK8681949.1"/>
    <property type="molecule type" value="Genomic_DNA"/>
</dbReference>
<sequence length="196" mass="21129">MTLKHIMTLTLISGIGFGSSHDVTLTCSGNHLVERGPAGPQGERGIPGVHGAPGAKGNKGEPGDDSDWMKAVKTLQKRLSDLEAQSQRKDCGYIRLGCWRDCGQNSENCALRTIPTLEGTSSMLDGNYWTRSFALEKCARLAREKGYPAFALQHGGWCASSANILSTYRKYGRQSNCGSDGEGGTSSNEVYQFKSC</sequence>
<dbReference type="Proteomes" id="UP001642483">
    <property type="component" value="Unassembled WGS sequence"/>
</dbReference>
<organism evidence="3 4">
    <name type="scientific">Clavelina lepadiformis</name>
    <name type="common">Light-bulb sea squirt</name>
    <name type="synonym">Ascidia lepadiformis</name>
    <dbReference type="NCBI Taxonomy" id="159417"/>
    <lineage>
        <taxon>Eukaryota</taxon>
        <taxon>Metazoa</taxon>
        <taxon>Chordata</taxon>
        <taxon>Tunicata</taxon>
        <taxon>Ascidiacea</taxon>
        <taxon>Aplousobranchia</taxon>
        <taxon>Clavelinidae</taxon>
        <taxon>Clavelina</taxon>
    </lineage>
</organism>
<keyword evidence="2" id="KW-0732">Signal</keyword>
<feature type="chain" id="PRO_5045548130" evidence="2">
    <location>
        <begin position="21"/>
        <end position="196"/>
    </location>
</feature>
<evidence type="ECO:0000256" key="2">
    <source>
        <dbReference type="SAM" id="SignalP"/>
    </source>
</evidence>
<feature type="region of interest" description="Disordered" evidence="1">
    <location>
        <begin position="34"/>
        <end position="66"/>
    </location>
</feature>
<gene>
    <name evidence="3" type="ORF">CVLEPA_LOCUS12175</name>
</gene>
<keyword evidence="4" id="KW-1185">Reference proteome</keyword>
<feature type="signal peptide" evidence="2">
    <location>
        <begin position="1"/>
        <end position="20"/>
    </location>
</feature>
<name>A0ABP0FTW5_CLALP</name>
<protein>
    <submittedName>
        <fullName evidence="3">Uncharacterized protein</fullName>
    </submittedName>
</protein>
<proteinExistence type="predicted"/>
<dbReference type="Gene3D" id="1.20.5.320">
    <property type="entry name" value="6-Phosphogluconate Dehydrogenase, domain 3"/>
    <property type="match status" value="1"/>
</dbReference>
<evidence type="ECO:0000313" key="4">
    <source>
        <dbReference type="Proteomes" id="UP001642483"/>
    </source>
</evidence>